<accession>A0A6A4JK73</accession>
<comment type="function">
    <text evidence="1 8">Reversible hydration of carbon dioxide.</text>
</comment>
<dbReference type="SMART" id="SM00947">
    <property type="entry name" value="Pro_CA"/>
    <property type="match status" value="1"/>
</dbReference>
<organism evidence="9 10">
    <name type="scientific">Apolygus lucorum</name>
    <name type="common">Small green plant bug</name>
    <name type="synonym">Lygocoris lucorum</name>
    <dbReference type="NCBI Taxonomy" id="248454"/>
    <lineage>
        <taxon>Eukaryota</taxon>
        <taxon>Metazoa</taxon>
        <taxon>Ecdysozoa</taxon>
        <taxon>Arthropoda</taxon>
        <taxon>Hexapoda</taxon>
        <taxon>Insecta</taxon>
        <taxon>Pterygota</taxon>
        <taxon>Neoptera</taxon>
        <taxon>Paraneoptera</taxon>
        <taxon>Hemiptera</taxon>
        <taxon>Heteroptera</taxon>
        <taxon>Panheteroptera</taxon>
        <taxon>Cimicomorpha</taxon>
        <taxon>Miridae</taxon>
        <taxon>Mirini</taxon>
        <taxon>Apolygus</taxon>
    </lineage>
</organism>
<evidence type="ECO:0000256" key="8">
    <source>
        <dbReference type="RuleBase" id="RU003956"/>
    </source>
</evidence>
<comment type="catalytic activity">
    <reaction evidence="6 8">
        <text>hydrogencarbonate + H(+) = CO2 + H2O</text>
        <dbReference type="Rhea" id="RHEA:10748"/>
        <dbReference type="ChEBI" id="CHEBI:15377"/>
        <dbReference type="ChEBI" id="CHEBI:15378"/>
        <dbReference type="ChEBI" id="CHEBI:16526"/>
        <dbReference type="ChEBI" id="CHEBI:17544"/>
        <dbReference type="EC" id="4.2.1.1"/>
    </reaction>
</comment>
<dbReference type="Pfam" id="PF00484">
    <property type="entry name" value="Pro_CA"/>
    <property type="match status" value="1"/>
</dbReference>
<evidence type="ECO:0000256" key="5">
    <source>
        <dbReference type="ARBA" id="ARBA00023239"/>
    </source>
</evidence>
<dbReference type="SUPFAM" id="SSF53056">
    <property type="entry name" value="beta-carbonic anhydrase, cab"/>
    <property type="match status" value="1"/>
</dbReference>
<dbReference type="OrthoDB" id="10020193at2759"/>
<dbReference type="Proteomes" id="UP000466442">
    <property type="component" value="Unassembled WGS sequence"/>
</dbReference>
<dbReference type="Gene3D" id="3.40.1050.10">
    <property type="entry name" value="Carbonic anhydrase"/>
    <property type="match status" value="1"/>
</dbReference>
<evidence type="ECO:0000256" key="6">
    <source>
        <dbReference type="ARBA" id="ARBA00048348"/>
    </source>
</evidence>
<reference evidence="9" key="1">
    <citation type="journal article" date="2021" name="Mol. Ecol. Resour.">
        <title>Apolygus lucorum genome provides insights into omnivorousness and mesophyll feeding.</title>
        <authorList>
            <person name="Liu Y."/>
            <person name="Liu H."/>
            <person name="Wang H."/>
            <person name="Huang T."/>
            <person name="Liu B."/>
            <person name="Yang B."/>
            <person name="Yin L."/>
            <person name="Li B."/>
            <person name="Zhang Y."/>
            <person name="Zhang S."/>
            <person name="Jiang F."/>
            <person name="Zhang X."/>
            <person name="Ren Y."/>
            <person name="Wang B."/>
            <person name="Wang S."/>
            <person name="Lu Y."/>
            <person name="Wu K."/>
            <person name="Fan W."/>
            <person name="Wang G."/>
        </authorList>
    </citation>
    <scope>NUCLEOTIDE SEQUENCE</scope>
    <source>
        <strain evidence="9">12Hb</strain>
    </source>
</reference>
<name>A0A6A4JK73_APOLU</name>
<protein>
    <recommendedName>
        <fullName evidence="8">Carbonic anhydrase</fullName>
        <ecNumber evidence="8">4.2.1.1</ecNumber>
    </recommendedName>
    <alternativeName>
        <fullName evidence="8">Carbonate dehydratase</fullName>
    </alternativeName>
</protein>
<comment type="similarity">
    <text evidence="2 8">Belongs to the beta-class carbonic anhydrase family.</text>
</comment>
<feature type="binding site" evidence="7">
    <location>
        <position position="105"/>
    </location>
    <ligand>
        <name>Zn(2+)</name>
        <dbReference type="ChEBI" id="CHEBI:29105"/>
    </ligand>
</feature>
<evidence type="ECO:0000256" key="4">
    <source>
        <dbReference type="ARBA" id="ARBA00022833"/>
    </source>
</evidence>
<keyword evidence="10" id="KW-1185">Reference proteome</keyword>
<sequence length="273" mass="31696">MDRLFRGIMRYRNTERRGMVAQFEKVKNNPVPKAVFFTCMDSRMIPSRFTQTNVGDMFIVRNAGNVIPHSHHFNDEVTMNEPAALELGCVVNDIRHIIICGHSDCKAMNLLYKLKDQSFSSKTNRQLSPLRAWLCNHAHSSLDKFNQLELCGTTRPLMFQSEMPLKKFVAYIDPEKRWSVEDRLSQVNTLEQLANVASYNFLRRRLETHQLHVHALWFDIYTGDIYYFSRQNKRFVEINEATVDKLSEEVRRDGNGEGSNSEAFPLVRSVLSS</sequence>
<dbReference type="GO" id="GO:0004089">
    <property type="term" value="F:carbonate dehydratase activity"/>
    <property type="evidence" value="ECO:0007669"/>
    <property type="project" value="UniProtKB-UniRule"/>
</dbReference>
<dbReference type="InterPro" id="IPR001765">
    <property type="entry name" value="Carbonic_anhydrase"/>
</dbReference>
<evidence type="ECO:0000256" key="2">
    <source>
        <dbReference type="ARBA" id="ARBA00006217"/>
    </source>
</evidence>
<dbReference type="EC" id="4.2.1.1" evidence="8"/>
<keyword evidence="5 8" id="KW-0456">Lyase</keyword>
<dbReference type="InterPro" id="IPR036874">
    <property type="entry name" value="Carbonic_anhydrase_sf"/>
</dbReference>
<evidence type="ECO:0000313" key="9">
    <source>
        <dbReference type="EMBL" id="KAF6203636.1"/>
    </source>
</evidence>
<dbReference type="PANTHER" id="PTHR11002">
    <property type="entry name" value="CARBONIC ANHYDRASE"/>
    <property type="match status" value="1"/>
</dbReference>
<comment type="cofactor">
    <cofactor evidence="7">
        <name>Zn(2+)</name>
        <dbReference type="ChEBI" id="CHEBI:29105"/>
    </cofactor>
    <text evidence="7">Binds 1 zinc ion per subunit.</text>
</comment>
<evidence type="ECO:0000313" key="10">
    <source>
        <dbReference type="Proteomes" id="UP000466442"/>
    </source>
</evidence>
<proteinExistence type="inferred from homology"/>
<evidence type="ECO:0000256" key="7">
    <source>
        <dbReference type="PIRSR" id="PIRSR601765-1"/>
    </source>
</evidence>
<dbReference type="PANTHER" id="PTHR11002:SF76">
    <property type="entry name" value="CARBONIC ANHYDRASE"/>
    <property type="match status" value="1"/>
</dbReference>
<dbReference type="GO" id="GO:0008270">
    <property type="term" value="F:zinc ion binding"/>
    <property type="evidence" value="ECO:0007669"/>
    <property type="project" value="UniProtKB-UniRule"/>
</dbReference>
<feature type="binding site" evidence="7">
    <location>
        <position position="41"/>
    </location>
    <ligand>
        <name>Zn(2+)</name>
        <dbReference type="ChEBI" id="CHEBI:29105"/>
    </ligand>
</feature>
<feature type="binding site" evidence="7">
    <location>
        <position position="39"/>
    </location>
    <ligand>
        <name>Zn(2+)</name>
        <dbReference type="ChEBI" id="CHEBI:29105"/>
    </ligand>
</feature>
<evidence type="ECO:0000256" key="1">
    <source>
        <dbReference type="ARBA" id="ARBA00002904"/>
    </source>
</evidence>
<dbReference type="FunFam" id="3.40.1050.10:FF:000007">
    <property type="entry name" value="Carbonic anhydrase"/>
    <property type="match status" value="1"/>
</dbReference>
<keyword evidence="3 7" id="KW-0479">Metal-binding</keyword>
<feature type="binding site" evidence="7">
    <location>
        <position position="102"/>
    </location>
    <ligand>
        <name>Zn(2+)</name>
        <dbReference type="ChEBI" id="CHEBI:29105"/>
    </ligand>
</feature>
<comment type="caution">
    <text evidence="9">The sequence shown here is derived from an EMBL/GenBank/DDBJ whole genome shotgun (WGS) entry which is preliminary data.</text>
</comment>
<dbReference type="EMBL" id="WIXP02000010">
    <property type="protein sequence ID" value="KAF6203636.1"/>
    <property type="molecule type" value="Genomic_DNA"/>
</dbReference>
<keyword evidence="4 7" id="KW-0862">Zinc</keyword>
<gene>
    <name evidence="9" type="ORF">GE061_001968</name>
</gene>
<dbReference type="AlphaFoldDB" id="A0A6A4JK73"/>
<evidence type="ECO:0000256" key="3">
    <source>
        <dbReference type="ARBA" id="ARBA00022723"/>
    </source>
</evidence>